<evidence type="ECO:0000313" key="3">
    <source>
        <dbReference type="Proteomes" id="UP000198878"/>
    </source>
</evidence>
<dbReference type="EMBL" id="FNUJ01000008">
    <property type="protein sequence ID" value="SEF35772.1"/>
    <property type="molecule type" value="Genomic_DNA"/>
</dbReference>
<dbReference type="STRING" id="218821.SAMN05421837_108367"/>
<keyword evidence="3" id="KW-1185">Reference proteome</keyword>
<evidence type="ECO:0000259" key="1">
    <source>
        <dbReference type="Pfam" id="PF25608"/>
    </source>
</evidence>
<dbReference type="OrthoDB" id="104542at2"/>
<dbReference type="AlphaFoldDB" id="A0A1H5RBL3"/>
<organism evidence="2 3">
    <name type="scientific">Amycolatopsis pretoriensis</name>
    <dbReference type="NCBI Taxonomy" id="218821"/>
    <lineage>
        <taxon>Bacteria</taxon>
        <taxon>Bacillati</taxon>
        <taxon>Actinomycetota</taxon>
        <taxon>Actinomycetes</taxon>
        <taxon>Pseudonocardiales</taxon>
        <taxon>Pseudonocardiaceae</taxon>
        <taxon>Amycolatopsis</taxon>
    </lineage>
</organism>
<dbReference type="InterPro" id="IPR009003">
    <property type="entry name" value="Peptidase_S1_PA"/>
</dbReference>
<feature type="domain" description="Nal1 N-terminal" evidence="1">
    <location>
        <begin position="21"/>
        <end position="75"/>
    </location>
</feature>
<accession>A0A1H5RBL3</accession>
<reference evidence="3" key="1">
    <citation type="submission" date="2016-10" db="EMBL/GenBank/DDBJ databases">
        <authorList>
            <person name="Varghese N."/>
            <person name="Submissions S."/>
        </authorList>
    </citation>
    <scope>NUCLEOTIDE SEQUENCE [LARGE SCALE GENOMIC DNA]</scope>
    <source>
        <strain evidence="3">DSM 44654</strain>
    </source>
</reference>
<sequence length="498" mass="52569">MLMDAKTAAALDEAKTRLAEEHLTDPNVVGVAKGFRTRDGELTDEPVVIALVRKKRRAALVSRSRLLPEVIGGHGVDVVETGEFRFSGATKAAAATPIAERFRPPLQGAGLGSLADGTLGTFGCLVRDRTDGSICVLSANHVLANFGATAPGTAIVQPAPLDGGAAEANTVARFKRAIPLVKGVGNTADAAIAQLEPGIDVSSTVARNLMAPISPTHRAIGLAFLASVHGGTFMAKIDTVLAQLDVELLTPDSTVAAVEGGRIEKVGRSSGYTSSVVLDTTARVFVDGYSFDDLIYAQRFSLVGDSGAVVCEGGNGRTYTPMPAIACRMLGAAGTLYDLPLDGDNAYLDQARDEFFGESAVGNLVVQLVYQNLDVAVNRLEAATASPEEKAEAQRYYAKYRALVIGLLGDPGSAVQLSQENVDDIRTVFAGFSPELVTLPEKQALWVIFDDVIVPSVGRTRAGLLEYMNDPAVYRRVVTALREIPGLEVDDTYGFSGR</sequence>
<proteinExistence type="predicted"/>
<evidence type="ECO:0000313" key="2">
    <source>
        <dbReference type="EMBL" id="SEF35772.1"/>
    </source>
</evidence>
<dbReference type="RefSeq" id="WP_086676576.1">
    <property type="nucleotide sequence ID" value="NZ_FNUJ01000008.1"/>
</dbReference>
<dbReference type="Pfam" id="PF25608">
    <property type="entry name" value="NAL1_N"/>
    <property type="match status" value="1"/>
</dbReference>
<name>A0A1H5RBL3_9PSEU</name>
<protein>
    <recommendedName>
        <fullName evidence="1">Nal1 N-terminal domain-containing protein</fullName>
    </recommendedName>
</protein>
<dbReference type="Proteomes" id="UP000198878">
    <property type="component" value="Unassembled WGS sequence"/>
</dbReference>
<dbReference type="SUPFAM" id="SSF50494">
    <property type="entry name" value="Trypsin-like serine proteases"/>
    <property type="match status" value="1"/>
</dbReference>
<gene>
    <name evidence="2" type="ORF">SAMN05421837_108367</name>
</gene>
<dbReference type="InterPro" id="IPR057905">
    <property type="entry name" value="Nal1_N"/>
</dbReference>